<dbReference type="PATRIC" id="fig|404937.3.peg.1453"/>
<keyword evidence="2" id="KW-1185">Reference proteome</keyword>
<dbReference type="RefSeq" id="WP_268751135.1">
    <property type="nucleotide sequence ID" value="NZ_JXTH01000022.1"/>
</dbReference>
<protein>
    <submittedName>
        <fullName evidence="1">Uncharacterized protein</fullName>
    </submittedName>
</protein>
<organism evidence="1 2">
    <name type="scientific">Anoxybacillus thermarum</name>
    <dbReference type="NCBI Taxonomy" id="404937"/>
    <lineage>
        <taxon>Bacteria</taxon>
        <taxon>Bacillati</taxon>
        <taxon>Bacillota</taxon>
        <taxon>Bacilli</taxon>
        <taxon>Bacillales</taxon>
        <taxon>Anoxybacillaceae</taxon>
        <taxon>Anoxybacillus</taxon>
    </lineage>
</organism>
<accession>A0A0D0QYJ9</accession>
<sequence>MIQLYDLEIDVQTYANLGKQNALPPIHRCPHGQAKRNLYRHGY</sequence>
<dbReference type="EMBL" id="JXTH01000022">
    <property type="protein sequence ID" value="KIQ94504.1"/>
    <property type="molecule type" value="Genomic_DNA"/>
</dbReference>
<comment type="caution">
    <text evidence="1">The sequence shown here is derived from an EMBL/GenBank/DDBJ whole genome shotgun (WGS) entry which is preliminary data.</text>
</comment>
<dbReference type="AlphaFoldDB" id="A0A0D0QYJ9"/>
<evidence type="ECO:0000313" key="1">
    <source>
        <dbReference type="EMBL" id="KIQ94504.1"/>
    </source>
</evidence>
<evidence type="ECO:0000313" key="2">
    <source>
        <dbReference type="Proteomes" id="UP000032102"/>
    </source>
</evidence>
<proteinExistence type="predicted"/>
<name>A0A0D0QYJ9_9BACL</name>
<reference evidence="1 2" key="1">
    <citation type="submission" date="2015-01" db="EMBL/GenBank/DDBJ databases">
        <title>Draft genome of Anoxybacillus thermarum strain AF/04.</title>
        <authorList>
            <person name="Poli A."/>
            <person name="Nicolaus B."/>
            <person name="Chan K.-G."/>
            <person name="Kahar U.M."/>
            <person name="Yaakob A.S."/>
            <person name="Chan C.S."/>
            <person name="Goh K.M."/>
        </authorList>
    </citation>
    <scope>NUCLEOTIDE SEQUENCE [LARGE SCALE GENOMIC DNA]</scope>
    <source>
        <strain evidence="1 2">AF/04</strain>
    </source>
</reference>
<gene>
    <name evidence="1" type="ORF">LH47_01382</name>
</gene>
<dbReference type="Proteomes" id="UP000032102">
    <property type="component" value="Unassembled WGS sequence"/>
</dbReference>